<dbReference type="EMBL" id="JBBKZU010000002">
    <property type="protein sequence ID" value="MEJ8810502.1"/>
    <property type="molecule type" value="Genomic_DNA"/>
</dbReference>
<organism evidence="2 3">
    <name type="scientific">Variovorax ureilyticus</name>
    <dbReference type="NCBI Taxonomy" id="1836198"/>
    <lineage>
        <taxon>Bacteria</taxon>
        <taxon>Pseudomonadati</taxon>
        <taxon>Pseudomonadota</taxon>
        <taxon>Betaproteobacteria</taxon>
        <taxon>Burkholderiales</taxon>
        <taxon>Comamonadaceae</taxon>
        <taxon>Variovorax</taxon>
    </lineage>
</organism>
<evidence type="ECO:0000313" key="3">
    <source>
        <dbReference type="Proteomes" id="UP001365846"/>
    </source>
</evidence>
<sequence length="102" mass="11190">MATMVPRDIAPLAAELARQYPVLTLTGPRQSGKTTLCRSLFPDKPYVTLEDPDMRRFADEDPRGFLKGIEGGAIVAKSNVRRTSPLTFSRWSTPTPPRGASS</sequence>
<dbReference type="RefSeq" id="WP_340355822.1">
    <property type="nucleotide sequence ID" value="NZ_JBBKZU010000002.1"/>
</dbReference>
<reference evidence="2 3" key="1">
    <citation type="submission" date="2024-03" db="EMBL/GenBank/DDBJ databases">
        <title>Novel species of the genus Variovorax.</title>
        <authorList>
            <person name="Liu Q."/>
            <person name="Xin Y.-H."/>
        </authorList>
    </citation>
    <scope>NUCLEOTIDE SEQUENCE [LARGE SCALE GENOMIC DNA]</scope>
    <source>
        <strain evidence="2 3">KACC 18899</strain>
    </source>
</reference>
<comment type="caution">
    <text evidence="2">The sequence shown here is derived from an EMBL/GenBank/DDBJ whole genome shotgun (WGS) entry which is preliminary data.</text>
</comment>
<gene>
    <name evidence="2" type="ORF">WKW77_05435</name>
</gene>
<dbReference type="InterPro" id="IPR027417">
    <property type="entry name" value="P-loop_NTPase"/>
</dbReference>
<keyword evidence="3" id="KW-1185">Reference proteome</keyword>
<feature type="domain" description="AAA" evidence="1">
    <location>
        <begin position="20"/>
        <end position="69"/>
    </location>
</feature>
<name>A0ABU8VA21_9BURK</name>
<evidence type="ECO:0000259" key="1">
    <source>
        <dbReference type="Pfam" id="PF13173"/>
    </source>
</evidence>
<protein>
    <submittedName>
        <fullName evidence="2">AAA family ATPase</fullName>
    </submittedName>
</protein>
<evidence type="ECO:0000313" key="2">
    <source>
        <dbReference type="EMBL" id="MEJ8810502.1"/>
    </source>
</evidence>
<dbReference type="InterPro" id="IPR041682">
    <property type="entry name" value="AAA_14"/>
</dbReference>
<dbReference type="SUPFAM" id="SSF52540">
    <property type="entry name" value="P-loop containing nucleoside triphosphate hydrolases"/>
    <property type="match status" value="1"/>
</dbReference>
<dbReference type="Pfam" id="PF13173">
    <property type="entry name" value="AAA_14"/>
    <property type="match status" value="1"/>
</dbReference>
<proteinExistence type="predicted"/>
<accession>A0ABU8VA21</accession>
<dbReference type="Proteomes" id="UP001365846">
    <property type="component" value="Unassembled WGS sequence"/>
</dbReference>